<organism evidence="2 3">
    <name type="scientific">Lingula anatina</name>
    <name type="common">Brachiopod</name>
    <name type="synonym">Lingula unguis</name>
    <dbReference type="NCBI Taxonomy" id="7574"/>
    <lineage>
        <taxon>Eukaryota</taxon>
        <taxon>Metazoa</taxon>
        <taxon>Spiralia</taxon>
        <taxon>Lophotrochozoa</taxon>
        <taxon>Brachiopoda</taxon>
        <taxon>Linguliformea</taxon>
        <taxon>Lingulata</taxon>
        <taxon>Lingulida</taxon>
        <taxon>Linguloidea</taxon>
        <taxon>Lingulidae</taxon>
        <taxon>Lingula</taxon>
    </lineage>
</organism>
<sequence>MEAKEDDPPVVTDQNEKTPDNLDANEDDYNDDFEDEEDGGTAEQRSENENKGETENKDEVTEGELSYNTNHVDDREGTEDQANTQNDEVERKSLRGCESTTVNKTGLQSDNISPGSDSPSKMENGGLSTDEDIHRNMETPADEFFANIPTDDRDYNSDLDDDKFDKADEKNGSPRRLSPSKQRKDEDTISIMSSVSSVFENGNILNDLDAIVETLQNDKDKINFEETAEDYNGMKTRLQSASRTLKKCEKFSNKLSRSITTLRQCLSDVKMKVKGDALSSESAAASKAKVDAAKAVLAQAALDLTEAIKAAAEAEVVTAEASVAAEEVVRETKHVADALKDMENAHEENNKKGDDSDMANGFSDKDNNGTASPNPVEDDASGKEQQGQDSLRDIGITSQQEENIHAYDEVEGEFGEDKNPDETPRSETEDDTTPRSDHVLSPAPEGTAEDDGTPREAGNGDQDRLGAITPSPRSPDHSRPVTPAITVTGPHAIFNQFT</sequence>
<feature type="compositionally biased region" description="Acidic residues" evidence="1">
    <location>
        <begin position="23"/>
        <end position="40"/>
    </location>
</feature>
<dbReference type="InParanoid" id="A0A2R2MRI4"/>
<dbReference type="AlphaFoldDB" id="A0A2R2MRI4"/>
<protein>
    <submittedName>
        <fullName evidence="3">Uncharacterized protein LOC106165861</fullName>
    </submittedName>
</protein>
<accession>A0A2R2MRI4</accession>
<evidence type="ECO:0000256" key="1">
    <source>
        <dbReference type="SAM" id="MobiDB-lite"/>
    </source>
</evidence>
<reference evidence="3" key="1">
    <citation type="submission" date="2025-08" db="UniProtKB">
        <authorList>
            <consortium name="RefSeq"/>
        </authorList>
    </citation>
    <scope>IDENTIFICATION</scope>
    <source>
        <tissue evidence="3">Gonads</tissue>
    </source>
</reference>
<evidence type="ECO:0000313" key="2">
    <source>
        <dbReference type="Proteomes" id="UP000085678"/>
    </source>
</evidence>
<feature type="compositionally biased region" description="Basic and acidic residues" evidence="1">
    <location>
        <begin position="44"/>
        <end position="60"/>
    </location>
</feature>
<dbReference type="KEGG" id="lak:106165861"/>
<feature type="region of interest" description="Disordered" evidence="1">
    <location>
        <begin position="346"/>
        <end position="389"/>
    </location>
</feature>
<feature type="region of interest" description="Disordered" evidence="1">
    <location>
        <begin position="1"/>
        <end position="188"/>
    </location>
</feature>
<proteinExistence type="predicted"/>
<name>A0A2R2MRI4_LINAN</name>
<feature type="compositionally biased region" description="Basic and acidic residues" evidence="1">
    <location>
        <begin position="346"/>
        <end position="355"/>
    </location>
</feature>
<feature type="compositionally biased region" description="Basic and acidic residues" evidence="1">
    <location>
        <begin position="415"/>
        <end position="438"/>
    </location>
</feature>
<evidence type="ECO:0000313" key="3">
    <source>
        <dbReference type="RefSeq" id="XP_023932864.1"/>
    </source>
</evidence>
<feature type="compositionally biased region" description="Polar residues" evidence="1">
    <location>
        <begin position="98"/>
        <end position="121"/>
    </location>
</feature>
<dbReference type="GeneID" id="106165861"/>
<dbReference type="Proteomes" id="UP000085678">
    <property type="component" value="Unplaced"/>
</dbReference>
<dbReference type="RefSeq" id="XP_023932864.1">
    <property type="nucleotide sequence ID" value="XM_024077096.1"/>
</dbReference>
<feature type="compositionally biased region" description="Basic and acidic residues" evidence="1">
    <location>
        <begin position="163"/>
        <end position="172"/>
    </location>
</feature>
<gene>
    <name evidence="3" type="primary">LOC106165861</name>
</gene>
<feature type="region of interest" description="Disordered" evidence="1">
    <location>
        <begin position="408"/>
        <end position="498"/>
    </location>
</feature>
<keyword evidence="2" id="KW-1185">Reference proteome</keyword>